<reference evidence="1" key="1">
    <citation type="journal article" date="2014" name="Front. Microbiol.">
        <title>High frequency of phylogenetically diverse reductive dehalogenase-homologous genes in deep subseafloor sedimentary metagenomes.</title>
        <authorList>
            <person name="Kawai M."/>
            <person name="Futagami T."/>
            <person name="Toyoda A."/>
            <person name="Takaki Y."/>
            <person name="Nishi S."/>
            <person name="Hori S."/>
            <person name="Arai W."/>
            <person name="Tsubouchi T."/>
            <person name="Morono Y."/>
            <person name="Uchiyama I."/>
            <person name="Ito T."/>
            <person name="Fujiyama A."/>
            <person name="Inagaki F."/>
            <person name="Takami H."/>
        </authorList>
    </citation>
    <scope>NUCLEOTIDE SEQUENCE</scope>
    <source>
        <strain evidence="1">Expedition CK06-06</strain>
    </source>
</reference>
<sequence>MSIEEPHARISLLFETRGAFDLASVPLSLISSKLSSKVSQGSLPIIMLPGLGSSEGYLKAFEYYLRNLGYTSEGWGPGTNLAGADITHSLDDLSPMWGIDYQLNYTPETYKGEGGVPMLC</sequence>
<proteinExistence type="predicted"/>
<name>X1GK90_9ZZZZ</name>
<gene>
    <name evidence="1" type="ORF">S03H2_23037</name>
</gene>
<comment type="caution">
    <text evidence="1">The sequence shown here is derived from an EMBL/GenBank/DDBJ whole genome shotgun (WGS) entry which is preliminary data.</text>
</comment>
<accession>X1GK90</accession>
<dbReference type="EMBL" id="BARU01012505">
    <property type="protein sequence ID" value="GAH42009.1"/>
    <property type="molecule type" value="Genomic_DNA"/>
</dbReference>
<evidence type="ECO:0000313" key="1">
    <source>
        <dbReference type="EMBL" id="GAH42009.1"/>
    </source>
</evidence>
<dbReference type="AlphaFoldDB" id="X1GK90"/>
<protein>
    <submittedName>
        <fullName evidence="1">Uncharacterized protein</fullName>
    </submittedName>
</protein>
<organism evidence="1">
    <name type="scientific">marine sediment metagenome</name>
    <dbReference type="NCBI Taxonomy" id="412755"/>
    <lineage>
        <taxon>unclassified sequences</taxon>
        <taxon>metagenomes</taxon>
        <taxon>ecological metagenomes</taxon>
    </lineage>
</organism>